<protein>
    <submittedName>
        <fullName evidence="1">Uncharacterized protein</fullName>
    </submittedName>
</protein>
<organism evidence="1 2">
    <name type="scientific">Pseudooceanicola batsensis (strain ATCC BAA-863 / DSM 15984 / KCTC 12145 / HTCC2597)</name>
    <name type="common">Oceanicola batsensis</name>
    <dbReference type="NCBI Taxonomy" id="252305"/>
    <lineage>
        <taxon>Bacteria</taxon>
        <taxon>Pseudomonadati</taxon>
        <taxon>Pseudomonadota</taxon>
        <taxon>Alphaproteobacteria</taxon>
        <taxon>Rhodobacterales</taxon>
        <taxon>Paracoccaceae</taxon>
        <taxon>Pseudooceanicola</taxon>
    </lineage>
</organism>
<comment type="caution">
    <text evidence="1">The sequence shown here is derived from an EMBL/GenBank/DDBJ whole genome shotgun (WGS) entry which is preliminary data.</text>
</comment>
<dbReference type="STRING" id="252305.OB2597_01045"/>
<proteinExistence type="predicted"/>
<dbReference type="RefSeq" id="WP_009804463.1">
    <property type="nucleotide sequence ID" value="NZ_CH724131.1"/>
</dbReference>
<dbReference type="AlphaFoldDB" id="A3U226"/>
<dbReference type="Proteomes" id="UP000004318">
    <property type="component" value="Unassembled WGS sequence"/>
</dbReference>
<sequence length="188" mass="20119">MSAPAHGIGHNNGPAMDAGRTWRVHAWRRAKANMASARINPTTVRRHLARARELGLSYRDYAAIQTTAGRDVCGFLFSSNALDLAFGRHRVPEARAGKLDAVRDAARIALVHAPIPPHAVEAANPVLDAAHPAPPLLTRFSRMKSALAHAQGRLPASGLVVVGMGLEEEWVAAGRLGAFLPAEAYFDT</sequence>
<evidence type="ECO:0000313" key="2">
    <source>
        <dbReference type="Proteomes" id="UP000004318"/>
    </source>
</evidence>
<reference evidence="1 2" key="1">
    <citation type="journal article" date="2010" name="J. Bacteriol.">
        <title>Genome sequences of Oceanicola granulosus HTCC2516(T) and Oceanicola batsensis HTCC2597(TDelta).</title>
        <authorList>
            <person name="Thrash J.C."/>
            <person name="Cho J.C."/>
            <person name="Vergin K.L."/>
            <person name="Giovannoni S.J."/>
        </authorList>
    </citation>
    <scope>NUCLEOTIDE SEQUENCE [LARGE SCALE GENOMIC DNA]</scope>
    <source>
        <strain evidence="2">ATCC BAA-863 / DSM 15984 / KCTC 12145 / HTCC2597</strain>
    </source>
</reference>
<dbReference type="HOGENOM" id="CLU_1453367_0_0_5"/>
<name>A3U226_PSEBH</name>
<keyword evidence="2" id="KW-1185">Reference proteome</keyword>
<dbReference type="EMBL" id="AAMO01000010">
    <property type="protein sequence ID" value="EAQ01960.1"/>
    <property type="molecule type" value="Genomic_DNA"/>
</dbReference>
<dbReference type="OrthoDB" id="7644647at2"/>
<gene>
    <name evidence="1" type="ORF">OB2597_01045</name>
</gene>
<dbReference type="eggNOG" id="ENOG5031ABU">
    <property type="taxonomic scope" value="Bacteria"/>
</dbReference>
<evidence type="ECO:0000313" key="1">
    <source>
        <dbReference type="EMBL" id="EAQ01960.1"/>
    </source>
</evidence>
<accession>A3U226</accession>